<keyword evidence="4" id="KW-0227">DNA damage</keyword>
<keyword evidence="5 10" id="KW-0863">Zinc-finger</keyword>
<dbReference type="InterPro" id="IPR043502">
    <property type="entry name" value="DNA/RNA_pol_sf"/>
</dbReference>
<dbReference type="GO" id="GO:0035861">
    <property type="term" value="C:site of double-strand break"/>
    <property type="evidence" value="ECO:0007669"/>
    <property type="project" value="TreeGrafter"/>
</dbReference>
<dbReference type="Pfam" id="PF00817">
    <property type="entry name" value="IMS"/>
    <property type="match status" value="1"/>
</dbReference>
<dbReference type="AlphaFoldDB" id="A0A0N7MM49"/>
<dbReference type="Gene3D" id="1.10.150.20">
    <property type="entry name" value="5' to 3' exonuclease, C-terminal subdomain"/>
    <property type="match status" value="1"/>
</dbReference>
<evidence type="ECO:0000256" key="1">
    <source>
        <dbReference type="ARBA" id="ARBA00004123"/>
    </source>
</evidence>
<dbReference type="EMBL" id="LN890536">
    <property type="protein sequence ID" value="CUS24105.1"/>
    <property type="molecule type" value="Genomic_DNA"/>
</dbReference>
<keyword evidence="2" id="KW-0808">Transferase</keyword>
<dbReference type="InterPro" id="IPR017961">
    <property type="entry name" value="DNA_pol_Y-fam_little_finger"/>
</dbReference>
<dbReference type="PANTHER" id="PTHR45873">
    <property type="entry name" value="DNA POLYMERASE ETA"/>
    <property type="match status" value="1"/>
</dbReference>
<keyword evidence="6" id="KW-0862">Zinc</keyword>
<proteinExistence type="predicted"/>
<evidence type="ECO:0000256" key="2">
    <source>
        <dbReference type="ARBA" id="ARBA00022679"/>
    </source>
</evidence>
<evidence type="ECO:0000256" key="4">
    <source>
        <dbReference type="ARBA" id="ARBA00022763"/>
    </source>
</evidence>
<dbReference type="Gene3D" id="3.30.1490.100">
    <property type="entry name" value="DNA polymerase, Y-family, little finger domain"/>
    <property type="match status" value="1"/>
</dbReference>
<evidence type="ECO:0000313" key="15">
    <source>
        <dbReference type="EMBL" id="CUS24105.1"/>
    </source>
</evidence>
<dbReference type="GO" id="GO:0042276">
    <property type="term" value="P:error-prone translesion synthesis"/>
    <property type="evidence" value="ECO:0007669"/>
    <property type="project" value="TreeGrafter"/>
</dbReference>
<dbReference type="InterPro" id="IPR013087">
    <property type="entry name" value="Znf_C2H2_type"/>
</dbReference>
<evidence type="ECO:0000259" key="14">
    <source>
        <dbReference type="PROSITE" id="PS51907"/>
    </source>
</evidence>
<evidence type="ECO:0000256" key="10">
    <source>
        <dbReference type="PROSITE-ProRule" id="PRU00042"/>
    </source>
</evidence>
<dbReference type="Gene3D" id="3.30.70.270">
    <property type="match status" value="1"/>
</dbReference>
<dbReference type="GO" id="GO:0005634">
    <property type="term" value="C:nucleus"/>
    <property type="evidence" value="ECO:0007669"/>
    <property type="project" value="UniProtKB-SubCell"/>
</dbReference>
<dbReference type="GO" id="GO:0007064">
    <property type="term" value="P:mitotic sister chromatid cohesion"/>
    <property type="evidence" value="ECO:0007669"/>
    <property type="project" value="UniProtKB-ARBA"/>
</dbReference>
<dbReference type="PROSITE" id="PS50157">
    <property type="entry name" value="ZINC_FINGER_C2H2_2"/>
    <property type="match status" value="1"/>
</dbReference>
<dbReference type="PIRSF" id="PIRSF036603">
    <property type="entry name" value="DPol_eta"/>
    <property type="match status" value="1"/>
</dbReference>
<dbReference type="SUPFAM" id="SSF100879">
    <property type="entry name" value="Lesion bypass DNA polymerase (Y-family), little finger domain"/>
    <property type="match status" value="1"/>
</dbReference>
<sequence>MSKYKWRDLLDINSPKKAFSSPLACVAHIDVNAFFAQVEQIRCQYSRDDPVVCVQWNSIIAVSYAAKKFGISRMDTVFDAFKKCESLMPVHTAVFKKGEDFWQYHDDCGSWHTDESKKLSPELHKVSLDPYRRESRKILKIFSEWCDLVEKASVDEVFMDLGRNVFSLLLIDESQKDFESIRAQFREGNYDLDDYLPGVPKNVEVSIEAGDYNPQKRAPYEDWDDVLFSLGSTITKKIRDQIEEVLGYTTSCGIARTKTVAKLASNFKKPSAQTIVRNCNIEDFLDNESLELTSFWSMGGIFGKEVTQLLDLPSEKSLKYIRESWPVSSWELGAHMREKIRKLNSGKEKLYSLDDAQVQQMADKIFQLARGDFRMPFNPRPVIKSMMSNKNLPGNSCKHYVDCLAWLEVFSGDLIGRIKELEQEYERTIVPKTVTVMTKTRNYERHTRRTTLTVGGQVKSKDLMEFGTKLVRELESLYGGSDTYYPLTGIAMSLSNFEIHESGRTIIDMFGRQTQVVRKSGEDFTRLEPQVQASFTKSLRCEPCNKDFDDETTFKEHTDFHYALKLSESLNGAQEDSKNLSLGERRLLFSGRKRPTSGINQSENKKSTRSKNGNIYKYFSK</sequence>
<dbReference type="GO" id="GO:0005657">
    <property type="term" value="C:replication fork"/>
    <property type="evidence" value="ECO:0007669"/>
    <property type="project" value="UniProtKB-ARBA"/>
</dbReference>
<evidence type="ECO:0000256" key="3">
    <source>
        <dbReference type="ARBA" id="ARBA00022723"/>
    </source>
</evidence>
<evidence type="ECO:0000256" key="7">
    <source>
        <dbReference type="ARBA" id="ARBA00023204"/>
    </source>
</evidence>
<dbReference type="OrthoDB" id="5723at2759"/>
<dbReference type="InterPro" id="IPR043128">
    <property type="entry name" value="Rev_trsase/Diguanyl_cyclase"/>
</dbReference>
<dbReference type="InterPro" id="IPR041298">
    <property type="entry name" value="UBZ3"/>
</dbReference>
<evidence type="ECO:0000313" key="16">
    <source>
        <dbReference type="Proteomes" id="UP000236544"/>
    </source>
</evidence>
<dbReference type="InterPro" id="IPR036775">
    <property type="entry name" value="DNA_pol_Y-fam_lit_finger_sf"/>
</dbReference>
<keyword evidence="3" id="KW-0479">Metal-binding</keyword>
<dbReference type="GO" id="GO:0009314">
    <property type="term" value="P:response to radiation"/>
    <property type="evidence" value="ECO:0007669"/>
    <property type="project" value="TreeGrafter"/>
</dbReference>
<dbReference type="GO" id="GO:0070987">
    <property type="term" value="P:error-free translesion synthesis"/>
    <property type="evidence" value="ECO:0007669"/>
    <property type="project" value="UniProtKB-ARBA"/>
</dbReference>
<dbReference type="PROSITE" id="PS00028">
    <property type="entry name" value="ZINC_FINGER_C2H2_1"/>
    <property type="match status" value="1"/>
</dbReference>
<feature type="region of interest" description="Disordered" evidence="11">
    <location>
        <begin position="591"/>
        <end position="613"/>
    </location>
</feature>
<organism evidence="15 16">
    <name type="scientific">Lachancea quebecensis</name>
    <dbReference type="NCBI Taxonomy" id="1654605"/>
    <lineage>
        <taxon>Eukaryota</taxon>
        <taxon>Fungi</taxon>
        <taxon>Dikarya</taxon>
        <taxon>Ascomycota</taxon>
        <taxon>Saccharomycotina</taxon>
        <taxon>Saccharomycetes</taxon>
        <taxon>Saccharomycetales</taxon>
        <taxon>Saccharomycetaceae</taxon>
        <taxon>Lachancea</taxon>
    </lineage>
</organism>
<evidence type="ECO:0000256" key="11">
    <source>
        <dbReference type="SAM" id="MobiDB-lite"/>
    </source>
</evidence>
<gene>
    <name evidence="15" type="ORF">LAQU0_S14e00210g</name>
</gene>
<evidence type="ECO:0000256" key="9">
    <source>
        <dbReference type="ARBA" id="ARBA00044975"/>
    </source>
</evidence>
<dbReference type="GO" id="GO:0008270">
    <property type="term" value="F:zinc ion binding"/>
    <property type="evidence" value="ECO:0007669"/>
    <property type="project" value="UniProtKB-KW"/>
</dbReference>
<dbReference type="GO" id="GO:0006281">
    <property type="term" value="P:DNA repair"/>
    <property type="evidence" value="ECO:0007669"/>
    <property type="project" value="UniProtKB-KW"/>
</dbReference>
<feature type="domain" description="C2H2-type" evidence="12">
    <location>
        <begin position="539"/>
        <end position="566"/>
    </location>
</feature>
<dbReference type="Pfam" id="PF11799">
    <property type="entry name" value="IMS_C"/>
    <property type="match status" value="1"/>
</dbReference>
<keyword evidence="7" id="KW-0234">DNA repair</keyword>
<protein>
    <recommendedName>
        <fullName evidence="9">DNA polymerase eta</fullName>
    </recommendedName>
</protein>
<dbReference type="GO" id="GO:0003887">
    <property type="term" value="F:DNA-directed DNA polymerase activity"/>
    <property type="evidence" value="ECO:0007669"/>
    <property type="project" value="TreeGrafter"/>
</dbReference>
<dbReference type="Pfam" id="PF18439">
    <property type="entry name" value="zf_UBZ"/>
    <property type="match status" value="1"/>
</dbReference>
<dbReference type="PROSITE" id="PS50173">
    <property type="entry name" value="UMUC"/>
    <property type="match status" value="1"/>
</dbReference>
<evidence type="ECO:0000256" key="6">
    <source>
        <dbReference type="ARBA" id="ARBA00022833"/>
    </source>
</evidence>
<dbReference type="FunFam" id="3.40.1170.60:FF:000008">
    <property type="entry name" value="DNA polymerase eta subunit"/>
    <property type="match status" value="1"/>
</dbReference>
<dbReference type="SUPFAM" id="SSF56672">
    <property type="entry name" value="DNA/RNA polymerases"/>
    <property type="match status" value="1"/>
</dbReference>
<dbReference type="PANTHER" id="PTHR45873:SF1">
    <property type="entry name" value="DNA POLYMERASE ETA"/>
    <property type="match status" value="1"/>
</dbReference>
<dbReference type="Proteomes" id="UP000236544">
    <property type="component" value="Unassembled WGS sequence"/>
</dbReference>
<dbReference type="Gene3D" id="3.40.1170.60">
    <property type="match status" value="1"/>
</dbReference>
<dbReference type="PROSITE" id="PS51907">
    <property type="entry name" value="ZF_UBZ3"/>
    <property type="match status" value="1"/>
</dbReference>
<dbReference type="InterPro" id="IPR052230">
    <property type="entry name" value="DNA_polymerase_eta"/>
</dbReference>
<dbReference type="GO" id="GO:0003684">
    <property type="term" value="F:damaged DNA binding"/>
    <property type="evidence" value="ECO:0007669"/>
    <property type="project" value="InterPro"/>
</dbReference>
<keyword evidence="8" id="KW-0539">Nucleus</keyword>
<evidence type="ECO:0000259" key="12">
    <source>
        <dbReference type="PROSITE" id="PS50157"/>
    </source>
</evidence>
<accession>A0A0N7MM49</accession>
<evidence type="ECO:0000256" key="5">
    <source>
        <dbReference type="ARBA" id="ARBA00022771"/>
    </source>
</evidence>
<dbReference type="InterPro" id="IPR001126">
    <property type="entry name" value="UmuC"/>
</dbReference>
<keyword evidence="16" id="KW-1185">Reference proteome</keyword>
<name>A0A0N7MM49_9SACH</name>
<feature type="domain" description="UBZ3-type" evidence="14">
    <location>
        <begin position="534"/>
        <end position="569"/>
    </location>
</feature>
<evidence type="ECO:0000256" key="8">
    <source>
        <dbReference type="ARBA" id="ARBA00023242"/>
    </source>
</evidence>
<feature type="domain" description="UmuC" evidence="13">
    <location>
        <begin position="26"/>
        <end position="299"/>
    </location>
</feature>
<reference evidence="16" key="1">
    <citation type="submission" date="2015-10" db="EMBL/GenBank/DDBJ databases">
        <authorList>
            <person name="Devillers H."/>
        </authorList>
    </citation>
    <scope>NUCLEOTIDE SEQUENCE [LARGE SCALE GENOMIC DNA]</scope>
</reference>
<evidence type="ECO:0000259" key="13">
    <source>
        <dbReference type="PROSITE" id="PS50173"/>
    </source>
</evidence>
<comment type="subcellular location">
    <subcellularLocation>
        <location evidence="1">Nucleus</location>
    </subcellularLocation>
</comment>